<evidence type="ECO:0000256" key="1">
    <source>
        <dbReference type="SAM" id="MobiDB-lite"/>
    </source>
</evidence>
<feature type="compositionally biased region" description="Basic residues" evidence="1">
    <location>
        <begin position="25"/>
        <end position="37"/>
    </location>
</feature>
<evidence type="ECO:0000313" key="3">
    <source>
        <dbReference type="Proteomes" id="UP000837857"/>
    </source>
</evidence>
<gene>
    <name evidence="2" type="ORF">IPOD504_LOCUS16415</name>
</gene>
<keyword evidence="3" id="KW-1185">Reference proteome</keyword>
<proteinExistence type="predicted"/>
<sequence length="83" mass="9418">MIPHSWLKNLRDESLAAGARNTPRPTKRPRRVNNRRARAKCHPAFMAAPRRMPVRADRVGDHAICRETPASLVHTGALQYRAI</sequence>
<name>A0ABN8J3K0_9NEOP</name>
<evidence type="ECO:0000313" key="2">
    <source>
        <dbReference type="EMBL" id="CAH2075004.1"/>
    </source>
</evidence>
<organism evidence="2 3">
    <name type="scientific">Iphiclides podalirius</name>
    <name type="common">scarce swallowtail</name>
    <dbReference type="NCBI Taxonomy" id="110791"/>
    <lineage>
        <taxon>Eukaryota</taxon>
        <taxon>Metazoa</taxon>
        <taxon>Ecdysozoa</taxon>
        <taxon>Arthropoda</taxon>
        <taxon>Hexapoda</taxon>
        <taxon>Insecta</taxon>
        <taxon>Pterygota</taxon>
        <taxon>Neoptera</taxon>
        <taxon>Endopterygota</taxon>
        <taxon>Lepidoptera</taxon>
        <taxon>Glossata</taxon>
        <taxon>Ditrysia</taxon>
        <taxon>Papilionoidea</taxon>
        <taxon>Papilionidae</taxon>
        <taxon>Papilioninae</taxon>
        <taxon>Iphiclides</taxon>
    </lineage>
</organism>
<dbReference type="EMBL" id="OW152820">
    <property type="protein sequence ID" value="CAH2075004.1"/>
    <property type="molecule type" value="Genomic_DNA"/>
</dbReference>
<dbReference type="Proteomes" id="UP000837857">
    <property type="component" value="Chromosome 8"/>
</dbReference>
<reference evidence="2" key="1">
    <citation type="submission" date="2022-03" db="EMBL/GenBank/DDBJ databases">
        <authorList>
            <person name="Martin H S."/>
        </authorList>
    </citation>
    <scope>NUCLEOTIDE SEQUENCE</scope>
</reference>
<feature type="region of interest" description="Disordered" evidence="1">
    <location>
        <begin position="1"/>
        <end position="37"/>
    </location>
</feature>
<accession>A0ABN8J3K0</accession>
<protein>
    <submittedName>
        <fullName evidence="2">Uncharacterized protein</fullName>
    </submittedName>
</protein>
<feature type="non-terminal residue" evidence="2">
    <location>
        <position position="1"/>
    </location>
</feature>